<accession>A0A6A7MZS8</accession>
<keyword evidence="3" id="KW-0238">DNA-binding</keyword>
<keyword evidence="7" id="KW-1185">Reference proteome</keyword>
<dbReference type="Gene3D" id="3.40.190.290">
    <property type="match status" value="1"/>
</dbReference>
<organism evidence="6 7">
    <name type="scientific">Rugamonas aquatica</name>
    <dbReference type="NCBI Taxonomy" id="2743357"/>
    <lineage>
        <taxon>Bacteria</taxon>
        <taxon>Pseudomonadati</taxon>
        <taxon>Pseudomonadota</taxon>
        <taxon>Betaproteobacteria</taxon>
        <taxon>Burkholderiales</taxon>
        <taxon>Oxalobacteraceae</taxon>
        <taxon>Telluria group</taxon>
        <taxon>Rugamonas</taxon>
    </lineage>
</organism>
<reference evidence="6 7" key="1">
    <citation type="submission" date="2019-10" db="EMBL/GenBank/DDBJ databases">
        <title>Two novel species isolated from a subtropical stream in China.</title>
        <authorList>
            <person name="Lu H."/>
        </authorList>
    </citation>
    <scope>NUCLEOTIDE SEQUENCE [LARGE SCALE GENOMIC DNA]</scope>
    <source>
        <strain evidence="6 7">FT29W</strain>
    </source>
</reference>
<dbReference type="PANTHER" id="PTHR30537">
    <property type="entry name" value="HTH-TYPE TRANSCRIPTIONAL REGULATOR"/>
    <property type="match status" value="1"/>
</dbReference>
<dbReference type="InterPro" id="IPR058163">
    <property type="entry name" value="LysR-type_TF_proteobact-type"/>
</dbReference>
<comment type="caution">
    <text evidence="6">The sequence shown here is derived from an EMBL/GenBank/DDBJ whole genome shotgun (WGS) entry which is preliminary data.</text>
</comment>
<dbReference type="PANTHER" id="PTHR30537:SF5">
    <property type="entry name" value="HTH-TYPE TRANSCRIPTIONAL ACTIVATOR TTDR-RELATED"/>
    <property type="match status" value="1"/>
</dbReference>
<dbReference type="InterPro" id="IPR005119">
    <property type="entry name" value="LysR_subst-bd"/>
</dbReference>
<dbReference type="Pfam" id="PF03466">
    <property type="entry name" value="LysR_substrate"/>
    <property type="match status" value="1"/>
</dbReference>
<evidence type="ECO:0000256" key="4">
    <source>
        <dbReference type="ARBA" id="ARBA00023163"/>
    </source>
</evidence>
<protein>
    <submittedName>
        <fullName evidence="6">LysR family transcriptional regulator</fullName>
    </submittedName>
</protein>
<gene>
    <name evidence="6" type="ORF">GEV02_08365</name>
</gene>
<evidence type="ECO:0000256" key="1">
    <source>
        <dbReference type="ARBA" id="ARBA00009437"/>
    </source>
</evidence>
<evidence type="ECO:0000313" key="7">
    <source>
        <dbReference type="Proteomes" id="UP000440498"/>
    </source>
</evidence>
<dbReference type="InterPro" id="IPR000847">
    <property type="entry name" value="LysR_HTH_N"/>
</dbReference>
<dbReference type="PROSITE" id="PS50931">
    <property type="entry name" value="HTH_LYSR"/>
    <property type="match status" value="1"/>
</dbReference>
<dbReference type="Gene3D" id="1.10.10.10">
    <property type="entry name" value="Winged helix-like DNA-binding domain superfamily/Winged helix DNA-binding domain"/>
    <property type="match status" value="1"/>
</dbReference>
<evidence type="ECO:0000259" key="5">
    <source>
        <dbReference type="PROSITE" id="PS50931"/>
    </source>
</evidence>
<evidence type="ECO:0000313" key="6">
    <source>
        <dbReference type="EMBL" id="MQA38158.1"/>
    </source>
</evidence>
<dbReference type="CDD" id="cd08422">
    <property type="entry name" value="PBP2_CrgA_like"/>
    <property type="match status" value="1"/>
</dbReference>
<dbReference type="Pfam" id="PF00126">
    <property type="entry name" value="HTH_1"/>
    <property type="match status" value="1"/>
</dbReference>
<dbReference type="EMBL" id="WHUG01000003">
    <property type="protein sequence ID" value="MQA38158.1"/>
    <property type="molecule type" value="Genomic_DNA"/>
</dbReference>
<evidence type="ECO:0000256" key="3">
    <source>
        <dbReference type="ARBA" id="ARBA00023125"/>
    </source>
</evidence>
<dbReference type="InterPro" id="IPR036388">
    <property type="entry name" value="WH-like_DNA-bd_sf"/>
</dbReference>
<dbReference type="RefSeq" id="WP_152837605.1">
    <property type="nucleotide sequence ID" value="NZ_WHUG01000003.1"/>
</dbReference>
<dbReference type="GO" id="GO:0006351">
    <property type="term" value="P:DNA-templated transcription"/>
    <property type="evidence" value="ECO:0007669"/>
    <property type="project" value="TreeGrafter"/>
</dbReference>
<keyword evidence="4" id="KW-0804">Transcription</keyword>
<dbReference type="FunFam" id="3.40.190.290:FF:000001">
    <property type="entry name" value="Transcriptional regulator, LysR family"/>
    <property type="match status" value="1"/>
</dbReference>
<dbReference type="InterPro" id="IPR036390">
    <property type="entry name" value="WH_DNA-bd_sf"/>
</dbReference>
<dbReference type="AlphaFoldDB" id="A0A6A7MZS8"/>
<dbReference type="GO" id="GO:0003700">
    <property type="term" value="F:DNA-binding transcription factor activity"/>
    <property type="evidence" value="ECO:0007669"/>
    <property type="project" value="InterPro"/>
</dbReference>
<dbReference type="GO" id="GO:0043565">
    <property type="term" value="F:sequence-specific DNA binding"/>
    <property type="evidence" value="ECO:0007669"/>
    <property type="project" value="TreeGrafter"/>
</dbReference>
<evidence type="ECO:0000256" key="2">
    <source>
        <dbReference type="ARBA" id="ARBA00023015"/>
    </source>
</evidence>
<comment type="similarity">
    <text evidence="1">Belongs to the LysR transcriptional regulatory family.</text>
</comment>
<keyword evidence="2" id="KW-0805">Transcription regulation</keyword>
<sequence>MALDLTDVALFVRVCATRNLSAAGREFGLSPAASSTRMAQLEKQLGARLLHRTTRQITLTQDGEVFLERAMALLDAAEQASAAVGHGNAQPQGLLRVAASVTFGRLYIVPEVAQFLEEHPGVQLDLRLSDSTHDLAADGIDVAIRIGPLRDSALVARPLAPSKLVLCASPEYLRQRGVPQQPSDLLQHECLVLQAMNPWRLRERDGGELLLRVSGRFRSDNGEALRDAAIAGLGISLSSTWLVAEQLRSGALVRVLPGYQTTDSVISAVYLNRRFLPPKSQAFIDFFSRRFGPEPYWDEGIA</sequence>
<name>A0A6A7MZS8_9BURK</name>
<dbReference type="FunFam" id="1.10.10.10:FF:000001">
    <property type="entry name" value="LysR family transcriptional regulator"/>
    <property type="match status" value="1"/>
</dbReference>
<dbReference type="SUPFAM" id="SSF53850">
    <property type="entry name" value="Periplasmic binding protein-like II"/>
    <property type="match status" value="1"/>
</dbReference>
<dbReference type="SUPFAM" id="SSF46785">
    <property type="entry name" value="Winged helix' DNA-binding domain"/>
    <property type="match status" value="1"/>
</dbReference>
<proteinExistence type="inferred from homology"/>
<dbReference type="Proteomes" id="UP000440498">
    <property type="component" value="Unassembled WGS sequence"/>
</dbReference>
<feature type="domain" description="HTH lysR-type" evidence="5">
    <location>
        <begin position="3"/>
        <end position="60"/>
    </location>
</feature>